<keyword evidence="1" id="KW-0812">Transmembrane</keyword>
<proteinExistence type="predicted"/>
<dbReference type="Proteomes" id="UP000215134">
    <property type="component" value="Chromosome 1"/>
</dbReference>
<evidence type="ECO:0000256" key="1">
    <source>
        <dbReference type="SAM" id="Phobius"/>
    </source>
</evidence>
<feature type="transmembrane region" description="Helical" evidence="1">
    <location>
        <begin position="45"/>
        <end position="63"/>
    </location>
</feature>
<dbReference type="OrthoDB" id="6522731at2"/>
<gene>
    <name evidence="3" type="ORF">SAMEA4384070_03115</name>
</gene>
<keyword evidence="4" id="KW-1185">Reference proteome</keyword>
<dbReference type="AlphaFoldDB" id="A0A240C703"/>
<evidence type="ECO:0000313" key="4">
    <source>
        <dbReference type="Proteomes" id="UP000215134"/>
    </source>
</evidence>
<name>A0A240C703_SERFI</name>
<feature type="domain" description="DUF883" evidence="2">
    <location>
        <begin position="39"/>
        <end position="65"/>
    </location>
</feature>
<keyword evidence="1" id="KW-0472">Membrane</keyword>
<dbReference type="EMBL" id="LT906479">
    <property type="protein sequence ID" value="SNW03083.1"/>
    <property type="molecule type" value="Genomic_DNA"/>
</dbReference>
<dbReference type="Pfam" id="PF19029">
    <property type="entry name" value="DUF883_C"/>
    <property type="match status" value="1"/>
</dbReference>
<dbReference type="RefSeq" id="WP_073970295.1">
    <property type="nucleotide sequence ID" value="NZ_CABITV010000011.1"/>
</dbReference>
<dbReference type="STRING" id="1411141.GCA_001590885_02470"/>
<dbReference type="KEGG" id="sfj:SAMEA4384070_3115"/>
<sequence length="66" mass="6592">MSVKNDVTEGVGQLSDCAKTAACEVRAGLKQAAGHSCAYIKDNPWAGVGAGAVAGLVIGFLLGKKS</sequence>
<evidence type="ECO:0000313" key="3">
    <source>
        <dbReference type="EMBL" id="SNW03083.1"/>
    </source>
</evidence>
<accession>A0A240C703</accession>
<evidence type="ECO:0000259" key="2">
    <source>
        <dbReference type="Pfam" id="PF19029"/>
    </source>
</evidence>
<keyword evidence="1" id="KW-1133">Transmembrane helix</keyword>
<protein>
    <submittedName>
        <fullName evidence="3">Bacterial protein of uncharacterized function (DUF883)</fullName>
    </submittedName>
</protein>
<organism evidence="3 4">
    <name type="scientific">Serratia ficaria</name>
    <dbReference type="NCBI Taxonomy" id="61651"/>
    <lineage>
        <taxon>Bacteria</taxon>
        <taxon>Pseudomonadati</taxon>
        <taxon>Pseudomonadota</taxon>
        <taxon>Gammaproteobacteria</taxon>
        <taxon>Enterobacterales</taxon>
        <taxon>Yersiniaceae</taxon>
        <taxon>Serratia</taxon>
    </lineage>
</organism>
<dbReference type="InterPro" id="IPR043605">
    <property type="entry name" value="DUF883_C"/>
</dbReference>
<reference evidence="3 4" key="1">
    <citation type="submission" date="2017-06" db="EMBL/GenBank/DDBJ databases">
        <authorList>
            <consortium name="Pathogen Informatics"/>
        </authorList>
    </citation>
    <scope>NUCLEOTIDE SEQUENCE [LARGE SCALE GENOMIC DNA]</scope>
    <source>
        <strain evidence="3 4">NCTC12148</strain>
    </source>
</reference>